<keyword evidence="4" id="KW-0804">Transcription</keyword>
<dbReference type="PROSITE" id="PS50931">
    <property type="entry name" value="HTH_LYSR"/>
    <property type="match status" value="1"/>
</dbReference>
<feature type="domain" description="HTH lysR-type" evidence="5">
    <location>
        <begin position="6"/>
        <end position="63"/>
    </location>
</feature>
<dbReference type="Pfam" id="PF00126">
    <property type="entry name" value="HTH_1"/>
    <property type="match status" value="1"/>
</dbReference>
<evidence type="ECO:0000259" key="5">
    <source>
        <dbReference type="PROSITE" id="PS50931"/>
    </source>
</evidence>
<evidence type="ECO:0000313" key="7">
    <source>
        <dbReference type="Proteomes" id="UP000821656"/>
    </source>
</evidence>
<dbReference type="PANTHER" id="PTHR30126">
    <property type="entry name" value="HTH-TYPE TRANSCRIPTIONAL REGULATOR"/>
    <property type="match status" value="1"/>
</dbReference>
<dbReference type="SUPFAM" id="SSF53850">
    <property type="entry name" value="Periplasmic binding protein-like II"/>
    <property type="match status" value="1"/>
</dbReference>
<dbReference type="PANTHER" id="PTHR30126:SF40">
    <property type="entry name" value="HTH-TYPE TRANSCRIPTIONAL REGULATOR GLTR"/>
    <property type="match status" value="1"/>
</dbReference>
<dbReference type="Gene3D" id="3.40.190.290">
    <property type="match status" value="1"/>
</dbReference>
<dbReference type="CDD" id="cd05466">
    <property type="entry name" value="PBP2_LTTR_substrate"/>
    <property type="match status" value="1"/>
</dbReference>
<dbReference type="EMBL" id="JABSXK010000001">
    <property type="protein sequence ID" value="NRV10817.1"/>
    <property type="molecule type" value="Genomic_DNA"/>
</dbReference>
<keyword evidence="2" id="KW-0805">Transcription regulation</keyword>
<name>A0A9Q5CPN3_CLOBE</name>
<evidence type="ECO:0000256" key="2">
    <source>
        <dbReference type="ARBA" id="ARBA00023015"/>
    </source>
</evidence>
<dbReference type="Gene3D" id="1.10.10.10">
    <property type="entry name" value="Winged helix-like DNA-binding domain superfamily/Winged helix DNA-binding domain"/>
    <property type="match status" value="1"/>
</dbReference>
<dbReference type="Pfam" id="PF03466">
    <property type="entry name" value="LysR_substrate"/>
    <property type="match status" value="1"/>
</dbReference>
<dbReference type="InterPro" id="IPR000847">
    <property type="entry name" value="LysR_HTH_N"/>
</dbReference>
<dbReference type="RefSeq" id="WP_236887824.1">
    <property type="nucleotide sequence ID" value="NZ_CP016090.1"/>
</dbReference>
<dbReference type="GO" id="GO:0003700">
    <property type="term" value="F:DNA-binding transcription factor activity"/>
    <property type="evidence" value="ECO:0007669"/>
    <property type="project" value="InterPro"/>
</dbReference>
<evidence type="ECO:0000256" key="4">
    <source>
        <dbReference type="ARBA" id="ARBA00023163"/>
    </source>
</evidence>
<proteinExistence type="inferred from homology"/>
<dbReference type="Proteomes" id="UP000821656">
    <property type="component" value="Unassembled WGS sequence"/>
</dbReference>
<protein>
    <submittedName>
        <fullName evidence="6">DNA-binding transcriptional LysR family regulator</fullName>
    </submittedName>
</protein>
<dbReference type="AlphaFoldDB" id="A0A9Q5CPN3"/>
<organism evidence="6 7">
    <name type="scientific">Clostridium beijerinckii</name>
    <name type="common">Clostridium MP</name>
    <dbReference type="NCBI Taxonomy" id="1520"/>
    <lineage>
        <taxon>Bacteria</taxon>
        <taxon>Bacillati</taxon>
        <taxon>Bacillota</taxon>
        <taxon>Clostridia</taxon>
        <taxon>Eubacteriales</taxon>
        <taxon>Clostridiaceae</taxon>
        <taxon>Clostridium</taxon>
    </lineage>
</organism>
<accession>A0A9Q5CPN3</accession>
<keyword evidence="3 6" id="KW-0238">DNA-binding</keyword>
<dbReference type="InterPro" id="IPR036388">
    <property type="entry name" value="WH-like_DNA-bd_sf"/>
</dbReference>
<dbReference type="SUPFAM" id="SSF46785">
    <property type="entry name" value="Winged helix' DNA-binding domain"/>
    <property type="match status" value="1"/>
</dbReference>
<dbReference type="GO" id="GO:0000976">
    <property type="term" value="F:transcription cis-regulatory region binding"/>
    <property type="evidence" value="ECO:0007669"/>
    <property type="project" value="TreeGrafter"/>
</dbReference>
<evidence type="ECO:0000256" key="3">
    <source>
        <dbReference type="ARBA" id="ARBA00023125"/>
    </source>
</evidence>
<evidence type="ECO:0000256" key="1">
    <source>
        <dbReference type="ARBA" id="ARBA00009437"/>
    </source>
</evidence>
<evidence type="ECO:0000313" key="6">
    <source>
        <dbReference type="EMBL" id="NRV10817.1"/>
    </source>
</evidence>
<sequence length="298" mass="33508">MNGENMNLHGLRLFYIVAKVGSVTVAAEQLKISQPAITAQIKKFERENDITLFLPQGRGICLSEIGEQLVKEADAVFKIENRMESLIDNYKKGKNGTLKIAGNYLSTNFLIPMWAAKLKKENKDINVEINTLNTEEAIDHLISYKVDVAVLGSGAMKYIDRIDTIKIMDDDLWFVASPNHKYANKKVSINDIMLEPFIMREKGSYARVLLESLCHISSIKVPDIALEFNGLHETLMASTFGYGVSFCSSIAAKEFIDMGKLTRIYVDNVDLKNEIVICTRKNEKISNLTEKFISAINN</sequence>
<dbReference type="InterPro" id="IPR005119">
    <property type="entry name" value="LysR_subst-bd"/>
</dbReference>
<comment type="similarity">
    <text evidence="1">Belongs to the LysR transcriptional regulatory family.</text>
</comment>
<comment type="caution">
    <text evidence="6">The sequence shown here is derived from an EMBL/GenBank/DDBJ whole genome shotgun (WGS) entry which is preliminary data.</text>
</comment>
<reference evidence="6" key="1">
    <citation type="submission" date="2020-05" db="EMBL/GenBank/DDBJ databases">
        <title>Genomic insights into acetone-butanol-ethanol (ABE) fermentation by sequencing solventogenic clostridia strains.</title>
        <authorList>
            <person name="Brown S."/>
        </authorList>
    </citation>
    <scope>NUCLEOTIDE SEQUENCE</scope>
    <source>
        <strain evidence="6">DJ126</strain>
    </source>
</reference>
<gene>
    <name evidence="6" type="ORF">DFH45_003780</name>
</gene>
<dbReference type="InterPro" id="IPR036390">
    <property type="entry name" value="WH_DNA-bd_sf"/>
</dbReference>